<gene>
    <name evidence="2" type="ORF">JOC58_002948</name>
</gene>
<dbReference type="SUPFAM" id="SSF69118">
    <property type="entry name" value="AhpD-like"/>
    <property type="match status" value="1"/>
</dbReference>
<keyword evidence="2" id="KW-0456">Lyase</keyword>
<dbReference type="Gene3D" id="1.20.1290.10">
    <property type="entry name" value="AhpD-like"/>
    <property type="match status" value="1"/>
</dbReference>
<dbReference type="PANTHER" id="PTHR33570:SF10">
    <property type="entry name" value="GAMMA-CARBOXYMUCONOLACTONE DECARBOXYLASE"/>
    <property type="match status" value="1"/>
</dbReference>
<reference evidence="2 3" key="1">
    <citation type="submission" date="2023-07" db="EMBL/GenBank/DDBJ databases">
        <title>Genomic Encyclopedia of Type Strains, Phase IV (KMG-IV): sequencing the most valuable type-strain genomes for metagenomic binning, comparative biology and taxonomic classification.</title>
        <authorList>
            <person name="Goeker M."/>
        </authorList>
    </citation>
    <scope>NUCLEOTIDE SEQUENCE [LARGE SCALE GENOMIC DNA]</scope>
    <source>
        <strain evidence="2 3">DSM 22170</strain>
    </source>
</reference>
<feature type="domain" description="Carboxymuconolactone decarboxylase-like" evidence="1">
    <location>
        <begin position="43"/>
        <end position="128"/>
    </location>
</feature>
<name>A0ABU1J0L2_9BACL</name>
<dbReference type="InterPro" id="IPR003779">
    <property type="entry name" value="CMD-like"/>
</dbReference>
<dbReference type="RefSeq" id="WP_188773458.1">
    <property type="nucleotide sequence ID" value="NZ_BMMB01000001.1"/>
</dbReference>
<evidence type="ECO:0000259" key="1">
    <source>
        <dbReference type="Pfam" id="PF02627"/>
    </source>
</evidence>
<dbReference type="GO" id="GO:0047575">
    <property type="term" value="F:4-carboxymuconolactone decarboxylase activity"/>
    <property type="evidence" value="ECO:0007669"/>
    <property type="project" value="UniProtKB-EC"/>
</dbReference>
<evidence type="ECO:0000313" key="3">
    <source>
        <dbReference type="Proteomes" id="UP001185028"/>
    </source>
</evidence>
<dbReference type="PANTHER" id="PTHR33570">
    <property type="entry name" value="4-CARBOXYMUCONOLACTONE DECARBOXYLASE FAMILY PROTEIN"/>
    <property type="match status" value="1"/>
</dbReference>
<sequence length="139" mass="15515">MNEQTQHITGNEESRYDRGWNKLRSMHGELGEQVIASFQDIAPDLGKYVIEYAFGDIYSRPILDDRQRQLVTIASLTTLGGCETQLRVHVNASLNVGLTPAEIAEAIIHCSPYTGFPRVLNAMTVAKEVFQQRGLLPLV</sequence>
<dbReference type="InterPro" id="IPR052512">
    <property type="entry name" value="4CMD/NDH-1_regulator"/>
</dbReference>
<dbReference type="EMBL" id="JAVDQH010000011">
    <property type="protein sequence ID" value="MDR6245050.1"/>
    <property type="molecule type" value="Genomic_DNA"/>
</dbReference>
<accession>A0ABU1J0L2</accession>
<organism evidence="2 3">
    <name type="scientific">Paenibacillus hunanensis</name>
    <dbReference type="NCBI Taxonomy" id="539262"/>
    <lineage>
        <taxon>Bacteria</taxon>
        <taxon>Bacillati</taxon>
        <taxon>Bacillota</taxon>
        <taxon>Bacilli</taxon>
        <taxon>Bacillales</taxon>
        <taxon>Paenibacillaceae</taxon>
        <taxon>Paenibacillus</taxon>
    </lineage>
</organism>
<keyword evidence="3" id="KW-1185">Reference proteome</keyword>
<dbReference type="EC" id="4.1.1.44" evidence="2"/>
<dbReference type="Pfam" id="PF02627">
    <property type="entry name" value="CMD"/>
    <property type="match status" value="1"/>
</dbReference>
<evidence type="ECO:0000313" key="2">
    <source>
        <dbReference type="EMBL" id="MDR6245050.1"/>
    </source>
</evidence>
<dbReference type="InterPro" id="IPR029032">
    <property type="entry name" value="AhpD-like"/>
</dbReference>
<protein>
    <submittedName>
        <fullName evidence="2">4-carboxymuconolactone decarboxylase</fullName>
        <ecNumber evidence="2">4.1.1.44</ecNumber>
    </submittedName>
</protein>
<proteinExistence type="predicted"/>
<dbReference type="Proteomes" id="UP001185028">
    <property type="component" value="Unassembled WGS sequence"/>
</dbReference>
<comment type="caution">
    <text evidence="2">The sequence shown here is derived from an EMBL/GenBank/DDBJ whole genome shotgun (WGS) entry which is preliminary data.</text>
</comment>